<comment type="caution">
    <text evidence="1">The sequence shown here is derived from an EMBL/GenBank/DDBJ whole genome shotgun (WGS) entry which is preliminary data.</text>
</comment>
<dbReference type="GO" id="GO:0003676">
    <property type="term" value="F:nucleic acid binding"/>
    <property type="evidence" value="ECO:0007669"/>
    <property type="project" value="InterPro"/>
</dbReference>
<protein>
    <submittedName>
        <fullName evidence="1">Uncharacterized protein</fullName>
    </submittedName>
</protein>
<dbReference type="Proteomes" id="UP000499080">
    <property type="component" value="Unassembled WGS sequence"/>
</dbReference>
<proteinExistence type="predicted"/>
<dbReference type="EMBL" id="BGPR01000092">
    <property type="protein sequence ID" value="GBL93239.1"/>
    <property type="molecule type" value="Genomic_DNA"/>
</dbReference>
<reference evidence="1 2" key="1">
    <citation type="journal article" date="2019" name="Sci. Rep.">
        <title>Orb-weaving spider Araneus ventricosus genome elucidates the spidroin gene catalogue.</title>
        <authorList>
            <person name="Kono N."/>
            <person name="Nakamura H."/>
            <person name="Ohtoshi R."/>
            <person name="Moran D.A.P."/>
            <person name="Shinohara A."/>
            <person name="Yoshida Y."/>
            <person name="Fujiwara M."/>
            <person name="Mori M."/>
            <person name="Tomita M."/>
            <person name="Arakawa K."/>
        </authorList>
    </citation>
    <scope>NUCLEOTIDE SEQUENCE [LARGE SCALE GENOMIC DNA]</scope>
</reference>
<name>A0A4Y2BNQ4_ARAVE</name>
<evidence type="ECO:0000313" key="1">
    <source>
        <dbReference type="EMBL" id="GBL93239.1"/>
    </source>
</evidence>
<sequence length="176" mass="20526">MENSKGCQTRVKWIKARRQEEEQFEENLVPDKYSFNFGKKKKALGNCEAIRHKRPIMLSDGVILLHDNTHTVRKTQELLQKFKWKVWSHPPPIQPTFGTQSGFQTLIWNKVLFKQWCENSCRELDQWAGTGFLQIGLNILVLPSDKCLNRFCDYVEKQAASMPLNSLLNFLSIVNK</sequence>
<keyword evidence="2" id="KW-1185">Reference proteome</keyword>
<accession>A0A4Y2BNQ4</accession>
<organism evidence="1 2">
    <name type="scientific">Araneus ventricosus</name>
    <name type="common">Orbweaver spider</name>
    <name type="synonym">Epeira ventricosa</name>
    <dbReference type="NCBI Taxonomy" id="182803"/>
    <lineage>
        <taxon>Eukaryota</taxon>
        <taxon>Metazoa</taxon>
        <taxon>Ecdysozoa</taxon>
        <taxon>Arthropoda</taxon>
        <taxon>Chelicerata</taxon>
        <taxon>Arachnida</taxon>
        <taxon>Araneae</taxon>
        <taxon>Araneomorphae</taxon>
        <taxon>Entelegynae</taxon>
        <taxon>Araneoidea</taxon>
        <taxon>Araneidae</taxon>
        <taxon>Araneus</taxon>
    </lineage>
</organism>
<dbReference type="Gene3D" id="3.30.420.10">
    <property type="entry name" value="Ribonuclease H-like superfamily/Ribonuclease H"/>
    <property type="match status" value="1"/>
</dbReference>
<dbReference type="AlphaFoldDB" id="A0A4Y2BNQ4"/>
<evidence type="ECO:0000313" key="2">
    <source>
        <dbReference type="Proteomes" id="UP000499080"/>
    </source>
</evidence>
<gene>
    <name evidence="1" type="ORF">AVEN_42679_2</name>
</gene>
<dbReference type="InterPro" id="IPR036397">
    <property type="entry name" value="RNaseH_sf"/>
</dbReference>